<dbReference type="AlphaFoldDB" id="A0A1M7YP88"/>
<dbReference type="RefSeq" id="WP_143169177.1">
    <property type="nucleotide sequence ID" value="NZ_AP024898.1"/>
</dbReference>
<protein>
    <recommendedName>
        <fullName evidence="3">HTH cro/C1-type domain-containing protein</fullName>
    </recommendedName>
</protein>
<dbReference type="Proteomes" id="UP000184600">
    <property type="component" value="Unassembled WGS sequence"/>
</dbReference>
<keyword evidence="2" id="KW-1185">Reference proteome</keyword>
<sequence>MHPTVVMIRNTINSRSISYSKLSEMSGIGLSRIKRIMSGHQKMTLEDRDQLFAALSISEFSVSADIRTSEYISIWNKMSPRSKHALLSLMVVMDSEAKKEKRG</sequence>
<reference evidence="2" key="1">
    <citation type="submission" date="2016-12" db="EMBL/GenBank/DDBJ databases">
        <authorList>
            <person name="Rodrigo-Torres L."/>
            <person name="Arahal R.D."/>
            <person name="Lucena T."/>
        </authorList>
    </citation>
    <scope>NUCLEOTIDE SEQUENCE [LARGE SCALE GENOMIC DNA]</scope>
</reference>
<name>A0A1M7YP88_9VIBR</name>
<evidence type="ECO:0000313" key="2">
    <source>
        <dbReference type="Proteomes" id="UP000184600"/>
    </source>
</evidence>
<evidence type="ECO:0008006" key="3">
    <source>
        <dbReference type="Google" id="ProtNLM"/>
    </source>
</evidence>
<evidence type="ECO:0000313" key="1">
    <source>
        <dbReference type="EMBL" id="SHO54437.1"/>
    </source>
</evidence>
<organism evidence="1 2">
    <name type="scientific">Vibrio quintilis</name>
    <dbReference type="NCBI Taxonomy" id="1117707"/>
    <lineage>
        <taxon>Bacteria</taxon>
        <taxon>Pseudomonadati</taxon>
        <taxon>Pseudomonadota</taxon>
        <taxon>Gammaproteobacteria</taxon>
        <taxon>Vibrionales</taxon>
        <taxon>Vibrionaceae</taxon>
        <taxon>Vibrio</taxon>
    </lineage>
</organism>
<dbReference type="OrthoDB" id="5876208at2"/>
<dbReference type="SUPFAM" id="SSF47413">
    <property type="entry name" value="lambda repressor-like DNA-binding domains"/>
    <property type="match status" value="1"/>
</dbReference>
<accession>A0A1M7YP88</accession>
<proteinExistence type="predicted"/>
<dbReference type="EMBL" id="FRFG01000003">
    <property type="protein sequence ID" value="SHO54437.1"/>
    <property type="molecule type" value="Genomic_DNA"/>
</dbReference>
<dbReference type="GO" id="GO:0003677">
    <property type="term" value="F:DNA binding"/>
    <property type="evidence" value="ECO:0007669"/>
    <property type="project" value="InterPro"/>
</dbReference>
<gene>
    <name evidence="1" type="ORF">VQ7734_00151</name>
</gene>
<dbReference type="InterPro" id="IPR010982">
    <property type="entry name" value="Lambda_DNA-bd_dom_sf"/>
</dbReference>